<dbReference type="AlphaFoldDB" id="A0AAV7QWB2"/>
<feature type="region of interest" description="Disordered" evidence="1">
    <location>
        <begin position="1"/>
        <end position="22"/>
    </location>
</feature>
<proteinExistence type="predicted"/>
<accession>A0AAV7QWB2</accession>
<protein>
    <submittedName>
        <fullName evidence="2">Uncharacterized protein</fullName>
    </submittedName>
</protein>
<organism evidence="2 3">
    <name type="scientific">Pleurodeles waltl</name>
    <name type="common">Iberian ribbed newt</name>
    <dbReference type="NCBI Taxonomy" id="8319"/>
    <lineage>
        <taxon>Eukaryota</taxon>
        <taxon>Metazoa</taxon>
        <taxon>Chordata</taxon>
        <taxon>Craniata</taxon>
        <taxon>Vertebrata</taxon>
        <taxon>Euteleostomi</taxon>
        <taxon>Amphibia</taxon>
        <taxon>Batrachia</taxon>
        <taxon>Caudata</taxon>
        <taxon>Salamandroidea</taxon>
        <taxon>Salamandridae</taxon>
        <taxon>Pleurodelinae</taxon>
        <taxon>Pleurodeles</taxon>
    </lineage>
</organism>
<dbReference type="EMBL" id="JANPWB010000010">
    <property type="protein sequence ID" value="KAJ1143314.1"/>
    <property type="molecule type" value="Genomic_DNA"/>
</dbReference>
<comment type="caution">
    <text evidence="2">The sequence shown here is derived from an EMBL/GenBank/DDBJ whole genome shotgun (WGS) entry which is preliminary data.</text>
</comment>
<evidence type="ECO:0000313" key="2">
    <source>
        <dbReference type="EMBL" id="KAJ1143314.1"/>
    </source>
</evidence>
<dbReference type="Proteomes" id="UP001066276">
    <property type="component" value="Chromosome 6"/>
</dbReference>
<keyword evidence="3" id="KW-1185">Reference proteome</keyword>
<evidence type="ECO:0000313" key="3">
    <source>
        <dbReference type="Proteomes" id="UP001066276"/>
    </source>
</evidence>
<evidence type="ECO:0000256" key="1">
    <source>
        <dbReference type="SAM" id="MobiDB-lite"/>
    </source>
</evidence>
<name>A0AAV7QWB2_PLEWA</name>
<sequence>MLPRDQTTRKQTSMHVQGMSMGSRETAEHLAAILAEPELQKPCLDHNRLQGNWDSEQQSHEPLHSSFRCLAGYLKLIQLCISSFLNLKRQEVTFKECNEISHSSYVFLQIL</sequence>
<gene>
    <name evidence="2" type="ORF">NDU88_009624</name>
</gene>
<reference evidence="2" key="1">
    <citation type="journal article" date="2022" name="bioRxiv">
        <title>Sequencing and chromosome-scale assembly of the giantPleurodeles waltlgenome.</title>
        <authorList>
            <person name="Brown T."/>
            <person name="Elewa A."/>
            <person name="Iarovenko S."/>
            <person name="Subramanian E."/>
            <person name="Araus A.J."/>
            <person name="Petzold A."/>
            <person name="Susuki M."/>
            <person name="Suzuki K.-i.T."/>
            <person name="Hayashi T."/>
            <person name="Toyoda A."/>
            <person name="Oliveira C."/>
            <person name="Osipova E."/>
            <person name="Leigh N.D."/>
            <person name="Simon A."/>
            <person name="Yun M.H."/>
        </authorList>
    </citation>
    <scope>NUCLEOTIDE SEQUENCE</scope>
    <source>
        <strain evidence="2">20211129_DDA</strain>
        <tissue evidence="2">Liver</tissue>
    </source>
</reference>